<dbReference type="EMBL" id="FMJE01000005">
    <property type="protein sequence ID" value="SCM82453.1"/>
    <property type="molecule type" value="Genomic_DNA"/>
</dbReference>
<sequence length="138" mass="16091">MILRDRLKIFVSSYSHNITVDMLIDLCSVVGIKPSQLLDDNNKDIAICTVDQKSKITKNSKVQSTSEKLLTNTQSYHNIPEYLTVDEVAKIFKVKKITVWSWIREKKLNAIRAGREYRVRPEDINTFNEVRYTRQSIK</sequence>
<organism evidence="2">
    <name type="scientific">uncultured Sporomusa sp</name>
    <dbReference type="NCBI Taxonomy" id="307249"/>
    <lineage>
        <taxon>Bacteria</taxon>
        <taxon>Bacillati</taxon>
        <taxon>Bacillota</taxon>
        <taxon>Negativicutes</taxon>
        <taxon>Selenomonadales</taxon>
        <taxon>Sporomusaceae</taxon>
        <taxon>Sporomusa</taxon>
        <taxon>environmental samples</taxon>
    </lineage>
</organism>
<dbReference type="InterPro" id="IPR010093">
    <property type="entry name" value="SinI_DNA-bd"/>
</dbReference>
<dbReference type="NCBIfam" id="TIGR01764">
    <property type="entry name" value="excise"/>
    <property type="match status" value="1"/>
</dbReference>
<proteinExistence type="predicted"/>
<feature type="domain" description="Helix-turn-helix" evidence="1">
    <location>
        <begin position="82"/>
        <end position="127"/>
    </location>
</feature>
<evidence type="ECO:0000313" key="2">
    <source>
        <dbReference type="EMBL" id="SCM82453.1"/>
    </source>
</evidence>
<gene>
    <name evidence="2" type="ORF">KL86SPO_50224</name>
</gene>
<dbReference type="Pfam" id="PF12728">
    <property type="entry name" value="HTH_17"/>
    <property type="match status" value="1"/>
</dbReference>
<evidence type="ECO:0000259" key="1">
    <source>
        <dbReference type="Pfam" id="PF12728"/>
    </source>
</evidence>
<dbReference type="Gene3D" id="1.10.1660.10">
    <property type="match status" value="1"/>
</dbReference>
<dbReference type="GO" id="GO:0003677">
    <property type="term" value="F:DNA binding"/>
    <property type="evidence" value="ECO:0007669"/>
    <property type="project" value="InterPro"/>
</dbReference>
<name>A0A212LXY1_9FIRM</name>
<dbReference type="InterPro" id="IPR041657">
    <property type="entry name" value="HTH_17"/>
</dbReference>
<reference evidence="2" key="1">
    <citation type="submission" date="2016-08" db="EMBL/GenBank/DDBJ databases">
        <authorList>
            <person name="Seilhamer J.J."/>
        </authorList>
    </citation>
    <scope>NUCLEOTIDE SEQUENCE</scope>
    <source>
        <strain evidence="2">86</strain>
    </source>
</reference>
<protein>
    <recommendedName>
        <fullName evidence="1">Helix-turn-helix domain-containing protein</fullName>
    </recommendedName>
</protein>
<dbReference type="InterPro" id="IPR009061">
    <property type="entry name" value="DNA-bd_dom_put_sf"/>
</dbReference>
<dbReference type="SUPFAM" id="SSF46955">
    <property type="entry name" value="Putative DNA-binding domain"/>
    <property type="match status" value="1"/>
</dbReference>
<dbReference type="AlphaFoldDB" id="A0A212LXY1"/>
<accession>A0A212LXY1</accession>